<comment type="pathway">
    <text evidence="1">Carotenoid biosynthesis.</text>
</comment>
<sequence>MSVSILAREDPVSSTLLEQIIREHSKTFYFATALLPSRKRYAIRALYAFCRASDDLVDREQTTLSDLDAWREQVNLPAHEQSNPVLKAWSEVREEYAINRLYEKELLDGIEMDLNFQVYPTFEALKVYCYRVASTVGLLAIPIIGLAKGVSFEQAAPFAIQLGIALQMTNILRDIGEDARRNRVYLPLEDLQKFNLTHQDILNGVYDDRFIRLMKFEISRTRELYQQAIPGIAFLSKAARPAVGAAAFLYRAILDEIENIQYHVHTLRAHTKGWKKIAMLPSILWKLQGLPQPGEVL</sequence>
<name>E8N4L4_ANATU</name>
<dbReference type="AlphaFoldDB" id="E8N4L4"/>
<dbReference type="EMBL" id="AP012029">
    <property type="protein sequence ID" value="BAJ63378.1"/>
    <property type="molecule type" value="Genomic_DNA"/>
</dbReference>
<dbReference type="Gene3D" id="1.10.600.10">
    <property type="entry name" value="Farnesyl Diphosphate Synthase"/>
    <property type="match status" value="1"/>
</dbReference>
<dbReference type="eggNOG" id="COG1562">
    <property type="taxonomic scope" value="Bacteria"/>
</dbReference>
<dbReference type="InterPro" id="IPR002060">
    <property type="entry name" value="Squ/phyt_synthse"/>
</dbReference>
<dbReference type="HOGENOM" id="CLU_037269_1_3_0"/>
<dbReference type="InterPro" id="IPR008949">
    <property type="entry name" value="Isoprenoid_synthase_dom_sf"/>
</dbReference>
<reference evidence="3 4" key="1">
    <citation type="submission" date="2010-12" db="EMBL/GenBank/DDBJ databases">
        <title>Whole genome sequence of Anaerolinea thermophila UNI-1.</title>
        <authorList>
            <person name="Narita-Yamada S."/>
            <person name="Kishi E."/>
            <person name="Watanabe Y."/>
            <person name="Takasaki K."/>
            <person name="Ankai A."/>
            <person name="Oguchi A."/>
            <person name="Fukui S."/>
            <person name="Takahashi M."/>
            <person name="Yashiro I."/>
            <person name="Hosoyama A."/>
            <person name="Sekiguchi Y."/>
            <person name="Hanada S."/>
            <person name="Fujita N."/>
        </authorList>
    </citation>
    <scope>NUCLEOTIDE SEQUENCE [LARGE SCALE GENOMIC DNA]</scope>
    <source>
        <strain evidence="4">DSM 14523 / JCM 11388 / NBRC 100420 / UNI-1</strain>
    </source>
</reference>
<dbReference type="GO" id="GO:0051996">
    <property type="term" value="F:squalene synthase [NAD(P)H] activity"/>
    <property type="evidence" value="ECO:0007669"/>
    <property type="project" value="InterPro"/>
</dbReference>
<dbReference type="SFLD" id="SFLDG01212">
    <property type="entry name" value="Phytoene_synthase_like"/>
    <property type="match status" value="1"/>
</dbReference>
<dbReference type="OrthoDB" id="9787280at2"/>
<dbReference type="GO" id="GO:0016117">
    <property type="term" value="P:carotenoid biosynthetic process"/>
    <property type="evidence" value="ECO:0007669"/>
    <property type="project" value="UniProtKB-ARBA"/>
</dbReference>
<dbReference type="KEGG" id="atm:ANT_13460"/>
<protein>
    <submittedName>
        <fullName evidence="3">Phytoene synthase</fullName>
        <ecNumber evidence="3">2.5.1.32</ecNumber>
    </submittedName>
</protein>
<dbReference type="RefSeq" id="WP_013559765.1">
    <property type="nucleotide sequence ID" value="NC_014960.1"/>
</dbReference>
<gene>
    <name evidence="3" type="primary">crtB</name>
    <name evidence="3" type="ordered locus">ANT_13460</name>
</gene>
<dbReference type="CDD" id="cd00683">
    <property type="entry name" value="Trans_IPPS_HH"/>
    <property type="match status" value="1"/>
</dbReference>
<keyword evidence="4" id="KW-1185">Reference proteome</keyword>
<dbReference type="Pfam" id="PF00494">
    <property type="entry name" value="SQS_PSY"/>
    <property type="match status" value="1"/>
</dbReference>
<accession>E8N4L4</accession>
<dbReference type="SFLD" id="SFLDS00005">
    <property type="entry name" value="Isoprenoid_Synthase_Type_I"/>
    <property type="match status" value="1"/>
</dbReference>
<dbReference type="PANTHER" id="PTHR31480">
    <property type="entry name" value="BIFUNCTIONAL LYCOPENE CYCLASE/PHYTOENE SYNTHASE"/>
    <property type="match status" value="1"/>
</dbReference>
<dbReference type="PROSITE" id="PS01045">
    <property type="entry name" value="SQUALEN_PHYTOEN_SYN_2"/>
    <property type="match status" value="1"/>
</dbReference>
<organism evidence="3 4">
    <name type="scientific">Anaerolinea thermophila (strain DSM 14523 / JCM 11388 / NBRC 100420 / UNI-1)</name>
    <dbReference type="NCBI Taxonomy" id="926569"/>
    <lineage>
        <taxon>Bacteria</taxon>
        <taxon>Bacillati</taxon>
        <taxon>Chloroflexota</taxon>
        <taxon>Anaerolineae</taxon>
        <taxon>Anaerolineales</taxon>
        <taxon>Anaerolineaceae</taxon>
        <taxon>Anaerolinea</taxon>
    </lineage>
</organism>
<proteinExistence type="predicted"/>
<dbReference type="STRING" id="926569.ANT_13460"/>
<dbReference type="InterPro" id="IPR019845">
    <property type="entry name" value="Squalene/phytoene_synthase_CS"/>
</dbReference>
<dbReference type="SUPFAM" id="SSF48576">
    <property type="entry name" value="Terpenoid synthases"/>
    <property type="match status" value="1"/>
</dbReference>
<dbReference type="Proteomes" id="UP000008922">
    <property type="component" value="Chromosome"/>
</dbReference>
<evidence type="ECO:0000313" key="4">
    <source>
        <dbReference type="Proteomes" id="UP000008922"/>
    </source>
</evidence>
<keyword evidence="2 3" id="KW-0808">Transferase</keyword>
<evidence type="ECO:0000256" key="1">
    <source>
        <dbReference type="ARBA" id="ARBA00004829"/>
    </source>
</evidence>
<dbReference type="GO" id="GO:0004311">
    <property type="term" value="F:geranylgeranyl diphosphate synthase activity"/>
    <property type="evidence" value="ECO:0007669"/>
    <property type="project" value="InterPro"/>
</dbReference>
<dbReference type="InterPro" id="IPR033904">
    <property type="entry name" value="Trans_IPPS_HH"/>
</dbReference>
<dbReference type="InterPro" id="IPR044843">
    <property type="entry name" value="Trans_IPPS_bact-type"/>
</dbReference>
<dbReference type="InParanoid" id="E8N4L4"/>
<evidence type="ECO:0000256" key="2">
    <source>
        <dbReference type="ARBA" id="ARBA00022679"/>
    </source>
</evidence>
<dbReference type="EC" id="2.5.1.32" evidence="3"/>
<dbReference type="FunCoup" id="E8N4L4">
    <property type="interactions" value="62"/>
</dbReference>
<evidence type="ECO:0000313" key="3">
    <source>
        <dbReference type="EMBL" id="BAJ63378.1"/>
    </source>
</evidence>
<dbReference type="SFLD" id="SFLDG01018">
    <property type="entry name" value="Squalene/Phytoene_Synthase_Lik"/>
    <property type="match status" value="1"/>
</dbReference>